<dbReference type="InterPro" id="IPR050067">
    <property type="entry name" value="IPM_dehydratase_rel_enz"/>
</dbReference>
<dbReference type="EC" id="4.2.1.33" evidence="5"/>
<comment type="pathway">
    <text evidence="4">Amino-acid biosynthesis; L-leucine biosynthesis; L-leucine from 3-methyl-2-oxobutanoate: step 2/4.</text>
</comment>
<dbReference type="PANTHER" id="PTHR43822:SF9">
    <property type="entry name" value="3-ISOPROPYLMALATE DEHYDRATASE"/>
    <property type="match status" value="1"/>
</dbReference>
<keyword evidence="7" id="KW-0004">4Fe-4S</keyword>
<dbReference type="OrthoDB" id="2279155at2759"/>
<dbReference type="SUPFAM" id="SSF53732">
    <property type="entry name" value="Aconitase iron-sulfur domain"/>
    <property type="match status" value="1"/>
</dbReference>
<keyword evidence="17" id="KW-1185">Reference proteome</keyword>
<evidence type="ECO:0000256" key="10">
    <source>
        <dbReference type="ARBA" id="ARBA00023004"/>
    </source>
</evidence>
<dbReference type="Gene3D" id="3.30.499.10">
    <property type="entry name" value="Aconitase, domain 3"/>
    <property type="match status" value="1"/>
</dbReference>
<dbReference type="GO" id="GO:0046872">
    <property type="term" value="F:metal ion binding"/>
    <property type="evidence" value="ECO:0007669"/>
    <property type="project" value="UniProtKB-KW"/>
</dbReference>
<evidence type="ECO:0000256" key="11">
    <source>
        <dbReference type="ARBA" id="ARBA00023014"/>
    </source>
</evidence>
<evidence type="ECO:0000256" key="8">
    <source>
        <dbReference type="ARBA" id="ARBA00022605"/>
    </source>
</evidence>
<keyword evidence="6" id="KW-0432">Leucine biosynthesis</keyword>
<keyword evidence="9" id="KW-0479">Metal-binding</keyword>
<evidence type="ECO:0000313" key="17">
    <source>
        <dbReference type="Proteomes" id="UP000266188"/>
    </source>
</evidence>
<keyword evidence="12" id="KW-0456">Lyase</keyword>
<dbReference type="GO" id="GO:0003861">
    <property type="term" value="F:3-isopropylmalate dehydratase activity"/>
    <property type="evidence" value="ECO:0007669"/>
    <property type="project" value="UniProtKB-EC"/>
</dbReference>
<feature type="domain" description="Aconitase/3-isopropylmalate dehydratase large subunit alpha/beta/alpha" evidence="15">
    <location>
        <begin position="1"/>
        <end position="103"/>
    </location>
</feature>
<gene>
    <name evidence="16" type="ORF">PHISCL_10647</name>
</gene>
<accession>A0A3A2Z2A7</accession>
<dbReference type="Proteomes" id="UP000266188">
    <property type="component" value="Unassembled WGS sequence"/>
</dbReference>
<dbReference type="EMBL" id="MVGC01001844">
    <property type="protein sequence ID" value="RJE17016.1"/>
    <property type="molecule type" value="Genomic_DNA"/>
</dbReference>
<proteinExistence type="predicted"/>
<dbReference type="Pfam" id="PF00330">
    <property type="entry name" value="Aconitase"/>
    <property type="match status" value="1"/>
</dbReference>
<evidence type="ECO:0000256" key="3">
    <source>
        <dbReference type="ARBA" id="ARBA00002695"/>
    </source>
</evidence>
<protein>
    <recommendedName>
        <fullName evidence="5">3-isopropylmalate dehydratase</fullName>
        <ecNumber evidence="5">4.2.1.33</ecNumber>
    </recommendedName>
</protein>
<evidence type="ECO:0000256" key="6">
    <source>
        <dbReference type="ARBA" id="ARBA00022430"/>
    </source>
</evidence>
<dbReference type="GO" id="GO:0051539">
    <property type="term" value="F:4 iron, 4 sulfur cluster binding"/>
    <property type="evidence" value="ECO:0007669"/>
    <property type="project" value="UniProtKB-KW"/>
</dbReference>
<evidence type="ECO:0000256" key="2">
    <source>
        <dbReference type="ARBA" id="ARBA00001966"/>
    </source>
</evidence>
<organism evidence="16 17">
    <name type="scientific">Aspergillus sclerotialis</name>
    <dbReference type="NCBI Taxonomy" id="2070753"/>
    <lineage>
        <taxon>Eukaryota</taxon>
        <taxon>Fungi</taxon>
        <taxon>Dikarya</taxon>
        <taxon>Ascomycota</taxon>
        <taxon>Pezizomycotina</taxon>
        <taxon>Eurotiomycetes</taxon>
        <taxon>Eurotiomycetidae</taxon>
        <taxon>Eurotiales</taxon>
        <taxon>Aspergillaceae</taxon>
        <taxon>Aspergillus</taxon>
        <taxon>Aspergillus subgen. Polypaecilum</taxon>
    </lineage>
</organism>
<evidence type="ECO:0000256" key="5">
    <source>
        <dbReference type="ARBA" id="ARBA00011998"/>
    </source>
</evidence>
<evidence type="ECO:0000256" key="9">
    <source>
        <dbReference type="ARBA" id="ARBA00022723"/>
    </source>
</evidence>
<keyword evidence="10" id="KW-0408">Iron</keyword>
<evidence type="ECO:0000313" key="16">
    <source>
        <dbReference type="EMBL" id="RJE17016.1"/>
    </source>
</evidence>
<comment type="catalytic activity">
    <reaction evidence="1">
        <text>(2R,3S)-3-isopropylmalate = (2S)-2-isopropylmalate</text>
        <dbReference type="Rhea" id="RHEA:32287"/>
        <dbReference type="ChEBI" id="CHEBI:1178"/>
        <dbReference type="ChEBI" id="CHEBI:35121"/>
        <dbReference type="EC" id="4.2.1.33"/>
    </reaction>
</comment>
<dbReference type="InterPro" id="IPR036008">
    <property type="entry name" value="Aconitase_4Fe-4S_dom"/>
</dbReference>
<evidence type="ECO:0000259" key="15">
    <source>
        <dbReference type="Pfam" id="PF00330"/>
    </source>
</evidence>
<dbReference type="PANTHER" id="PTHR43822">
    <property type="entry name" value="HOMOACONITASE, MITOCHONDRIAL-RELATED"/>
    <property type="match status" value="1"/>
</dbReference>
<comment type="cofactor">
    <cofactor evidence="2">
        <name>[4Fe-4S] cluster</name>
        <dbReference type="ChEBI" id="CHEBI:49883"/>
    </cofactor>
</comment>
<keyword evidence="11" id="KW-0411">Iron-sulfur</keyword>
<sequence>MSIEAGARAGMIAPDETTFNYLRGRPLAPKQDSAEWKRAVSYWKSLASDEGAVYDKTVLLDGKDIIPTVSWGTSPQDVIPITGVVPGPDDFEDETRKASCKRAL</sequence>
<evidence type="ECO:0000256" key="14">
    <source>
        <dbReference type="SAM" id="MobiDB-lite"/>
    </source>
</evidence>
<dbReference type="STRING" id="2070753.A0A3A2Z2A7"/>
<keyword evidence="13" id="KW-0100">Branched-chain amino acid biosynthesis</keyword>
<keyword evidence="8" id="KW-0028">Amino-acid biosynthesis</keyword>
<dbReference type="GO" id="GO:0009098">
    <property type="term" value="P:L-leucine biosynthetic process"/>
    <property type="evidence" value="ECO:0007669"/>
    <property type="project" value="UniProtKB-KW"/>
</dbReference>
<evidence type="ECO:0000256" key="13">
    <source>
        <dbReference type="ARBA" id="ARBA00023304"/>
    </source>
</evidence>
<evidence type="ECO:0000256" key="7">
    <source>
        <dbReference type="ARBA" id="ARBA00022485"/>
    </source>
</evidence>
<comment type="function">
    <text evidence="3">Catalyzes the isomerization between 2-isopropylmalate and 3-isopropylmalate, via the formation of 2-isopropylmaleate.</text>
</comment>
<dbReference type="InterPro" id="IPR001030">
    <property type="entry name" value="Acoase/IPM_deHydtase_lsu_aba"/>
</dbReference>
<feature type="non-terminal residue" evidence="16">
    <location>
        <position position="104"/>
    </location>
</feature>
<comment type="caution">
    <text evidence="16">The sequence shown here is derived from an EMBL/GenBank/DDBJ whole genome shotgun (WGS) entry which is preliminary data.</text>
</comment>
<feature type="region of interest" description="Disordered" evidence="14">
    <location>
        <begin position="82"/>
        <end position="104"/>
    </location>
</feature>
<reference evidence="17" key="1">
    <citation type="submission" date="2017-02" db="EMBL/GenBank/DDBJ databases">
        <authorList>
            <person name="Tafer H."/>
            <person name="Lopandic K."/>
        </authorList>
    </citation>
    <scope>NUCLEOTIDE SEQUENCE [LARGE SCALE GENOMIC DNA]</scope>
    <source>
        <strain evidence="17">CBS 366.77</strain>
    </source>
</reference>
<dbReference type="AlphaFoldDB" id="A0A3A2Z2A7"/>
<evidence type="ECO:0000256" key="12">
    <source>
        <dbReference type="ARBA" id="ARBA00023239"/>
    </source>
</evidence>
<dbReference type="InterPro" id="IPR015931">
    <property type="entry name" value="Acnase/IPM_dHydase_lsu_aba_1/3"/>
</dbReference>
<evidence type="ECO:0000256" key="4">
    <source>
        <dbReference type="ARBA" id="ARBA00004729"/>
    </source>
</evidence>
<name>A0A3A2Z2A7_9EURO</name>
<evidence type="ECO:0000256" key="1">
    <source>
        <dbReference type="ARBA" id="ARBA00000491"/>
    </source>
</evidence>